<dbReference type="InterPro" id="IPR008266">
    <property type="entry name" value="Tyr_kinase_AS"/>
</dbReference>
<proteinExistence type="predicted"/>
<dbReference type="PROSITE" id="PS50011">
    <property type="entry name" value="PROTEIN_KINASE_DOM"/>
    <property type="match status" value="1"/>
</dbReference>
<keyword evidence="6" id="KW-1133">Transmembrane helix</keyword>
<evidence type="ECO:0000256" key="1">
    <source>
        <dbReference type="ARBA" id="ARBA00022679"/>
    </source>
</evidence>
<dbReference type="Gene3D" id="1.10.510.10">
    <property type="entry name" value="Transferase(Phosphotransferase) domain 1"/>
    <property type="match status" value="1"/>
</dbReference>
<dbReference type="Proteomes" id="UP000001880">
    <property type="component" value="Chromosome"/>
</dbReference>
<feature type="region of interest" description="Disordered" evidence="5">
    <location>
        <begin position="343"/>
        <end position="363"/>
    </location>
</feature>
<sequence length="551" mass="59194">MISGTSESGSLDRYVVLEYLAEGGMGAIFIGKKLGAGGFEKPVVLKQLLPEFTSQPEFIDLFLREARLSAALDHANIIHTIDLVTAGAEHFIVMEYLAGGDLRTLLQKAKRRHKRFSPAAAIFIARELLSALAYAHAKLGMDGQPLDLIHRDVSPSNVLISHNGEVKLTDFGIAKAATHNSVFYRVKGKIGYMSPEQARGEDLDHRSDLYSLAVCLYEVLTGERLFVHAGLTTSADEIYSQPVPPVSKKVAGLPITLDQALYKALAINPDERYQTAGEFLDALLRVAHTSGLMMSAPELAAHLADICGAPHQWRDLESDEPEILYEAESEGTERIELSEIEESARDQVHEEHHTRGPVLDEREVREQRAATSMNKLAHFKGLELTSMIRISQEEEGSQPLIDLAEMGAAQGEPFAPPLVSHTPSPPPVAARTHAPPASAPLSIPRPSVAPSATYPTADPPNKLSDLPRPAPPPPRRRSLWPLYLLVLLAGVGTAVTIGVTGPRLSRAVLEGPIATVGERSPAAAAAADAPTAGSAAADEPAANDESAPKPQ</sequence>
<dbReference type="OrthoDB" id="9779541at2"/>
<feature type="compositionally biased region" description="Low complexity" evidence="5">
    <location>
        <begin position="519"/>
        <end position="545"/>
    </location>
</feature>
<evidence type="ECO:0000259" key="7">
    <source>
        <dbReference type="PROSITE" id="PS50011"/>
    </source>
</evidence>
<gene>
    <name evidence="8" type="ordered locus">Hoch_4222</name>
</gene>
<dbReference type="Pfam" id="PF00069">
    <property type="entry name" value="Pkinase"/>
    <property type="match status" value="1"/>
</dbReference>
<feature type="domain" description="Protein kinase" evidence="7">
    <location>
        <begin position="14"/>
        <end position="284"/>
    </location>
</feature>
<keyword evidence="9" id="KW-1185">Reference proteome</keyword>
<evidence type="ECO:0000256" key="2">
    <source>
        <dbReference type="ARBA" id="ARBA00022741"/>
    </source>
</evidence>
<dbReference type="PANTHER" id="PTHR43289:SF6">
    <property type="entry name" value="SERINE_THREONINE-PROTEIN KINASE NEKL-3"/>
    <property type="match status" value="1"/>
</dbReference>
<dbReference type="SUPFAM" id="SSF56112">
    <property type="entry name" value="Protein kinase-like (PK-like)"/>
    <property type="match status" value="1"/>
</dbReference>
<organism evidence="8 9">
    <name type="scientific">Haliangium ochraceum (strain DSM 14365 / JCM 11303 / SMP-2)</name>
    <dbReference type="NCBI Taxonomy" id="502025"/>
    <lineage>
        <taxon>Bacteria</taxon>
        <taxon>Pseudomonadati</taxon>
        <taxon>Myxococcota</taxon>
        <taxon>Polyangia</taxon>
        <taxon>Haliangiales</taxon>
        <taxon>Kofleriaceae</taxon>
        <taxon>Haliangium</taxon>
    </lineage>
</organism>
<dbReference type="GO" id="GO:0005524">
    <property type="term" value="F:ATP binding"/>
    <property type="evidence" value="ECO:0007669"/>
    <property type="project" value="UniProtKB-KW"/>
</dbReference>
<reference evidence="8 9" key="1">
    <citation type="journal article" date="2010" name="Stand. Genomic Sci.">
        <title>Complete genome sequence of Haliangium ochraceum type strain (SMP-2).</title>
        <authorList>
            <consortium name="US DOE Joint Genome Institute (JGI-PGF)"/>
            <person name="Ivanova N."/>
            <person name="Daum C."/>
            <person name="Lang E."/>
            <person name="Abt B."/>
            <person name="Kopitz M."/>
            <person name="Saunders E."/>
            <person name="Lapidus A."/>
            <person name="Lucas S."/>
            <person name="Glavina Del Rio T."/>
            <person name="Nolan M."/>
            <person name="Tice H."/>
            <person name="Copeland A."/>
            <person name="Cheng J.F."/>
            <person name="Chen F."/>
            <person name="Bruce D."/>
            <person name="Goodwin L."/>
            <person name="Pitluck S."/>
            <person name="Mavromatis K."/>
            <person name="Pati A."/>
            <person name="Mikhailova N."/>
            <person name="Chen A."/>
            <person name="Palaniappan K."/>
            <person name="Land M."/>
            <person name="Hauser L."/>
            <person name="Chang Y.J."/>
            <person name="Jeffries C.D."/>
            <person name="Detter J.C."/>
            <person name="Brettin T."/>
            <person name="Rohde M."/>
            <person name="Goker M."/>
            <person name="Bristow J."/>
            <person name="Markowitz V."/>
            <person name="Eisen J.A."/>
            <person name="Hugenholtz P."/>
            <person name="Kyrpides N.C."/>
            <person name="Klenk H.P."/>
        </authorList>
    </citation>
    <scope>NUCLEOTIDE SEQUENCE [LARGE SCALE GENOMIC DNA]</scope>
    <source>
        <strain evidence="9">DSM 14365 / CIP 107738 / JCM 11303 / AJ 13395 / SMP-2</strain>
    </source>
</reference>
<protein>
    <submittedName>
        <fullName evidence="8">Serine/threonine protein kinase</fullName>
    </submittedName>
</protein>
<keyword evidence="4" id="KW-0067">ATP-binding</keyword>
<evidence type="ECO:0000256" key="3">
    <source>
        <dbReference type="ARBA" id="ARBA00022777"/>
    </source>
</evidence>
<evidence type="ECO:0000313" key="9">
    <source>
        <dbReference type="Proteomes" id="UP000001880"/>
    </source>
</evidence>
<dbReference type="Gene3D" id="3.30.200.20">
    <property type="entry name" value="Phosphorylase Kinase, domain 1"/>
    <property type="match status" value="1"/>
</dbReference>
<evidence type="ECO:0000256" key="5">
    <source>
        <dbReference type="SAM" id="MobiDB-lite"/>
    </source>
</evidence>
<keyword evidence="1" id="KW-0808">Transferase</keyword>
<dbReference type="RefSeq" id="WP_012829317.1">
    <property type="nucleotide sequence ID" value="NC_013440.1"/>
</dbReference>
<evidence type="ECO:0000313" key="8">
    <source>
        <dbReference type="EMBL" id="ACY16719.1"/>
    </source>
</evidence>
<dbReference type="PROSITE" id="PS00109">
    <property type="entry name" value="PROTEIN_KINASE_TYR"/>
    <property type="match status" value="1"/>
</dbReference>
<feature type="region of interest" description="Disordered" evidence="5">
    <location>
        <begin position="411"/>
        <end position="475"/>
    </location>
</feature>
<dbReference type="eggNOG" id="COG0515">
    <property type="taxonomic scope" value="Bacteria"/>
</dbReference>
<dbReference type="InterPro" id="IPR011009">
    <property type="entry name" value="Kinase-like_dom_sf"/>
</dbReference>
<keyword evidence="2" id="KW-0547">Nucleotide-binding</keyword>
<dbReference type="KEGG" id="hoh:Hoch_4222"/>
<dbReference type="STRING" id="502025.Hoch_4222"/>
<name>D0LKZ9_HALO1</name>
<dbReference type="AlphaFoldDB" id="D0LKZ9"/>
<keyword evidence="6" id="KW-0812">Transmembrane</keyword>
<dbReference type="PANTHER" id="PTHR43289">
    <property type="entry name" value="MITOGEN-ACTIVATED PROTEIN KINASE KINASE KINASE 20-RELATED"/>
    <property type="match status" value="1"/>
</dbReference>
<dbReference type="CDD" id="cd14014">
    <property type="entry name" value="STKc_PknB_like"/>
    <property type="match status" value="1"/>
</dbReference>
<evidence type="ECO:0000256" key="6">
    <source>
        <dbReference type="SAM" id="Phobius"/>
    </source>
</evidence>
<keyword evidence="3 8" id="KW-0418">Kinase</keyword>
<dbReference type="EMBL" id="CP001804">
    <property type="protein sequence ID" value="ACY16719.1"/>
    <property type="molecule type" value="Genomic_DNA"/>
</dbReference>
<keyword evidence="8" id="KW-0723">Serine/threonine-protein kinase</keyword>
<dbReference type="InterPro" id="IPR000719">
    <property type="entry name" value="Prot_kinase_dom"/>
</dbReference>
<dbReference type="HOGENOM" id="CLU_000288_151_5_7"/>
<evidence type="ECO:0000256" key="4">
    <source>
        <dbReference type="ARBA" id="ARBA00022840"/>
    </source>
</evidence>
<dbReference type="GO" id="GO:0004674">
    <property type="term" value="F:protein serine/threonine kinase activity"/>
    <property type="evidence" value="ECO:0007669"/>
    <property type="project" value="UniProtKB-KW"/>
</dbReference>
<keyword evidence="6" id="KW-0472">Membrane</keyword>
<feature type="transmembrane region" description="Helical" evidence="6">
    <location>
        <begin position="480"/>
        <end position="499"/>
    </location>
</feature>
<feature type="region of interest" description="Disordered" evidence="5">
    <location>
        <begin position="519"/>
        <end position="551"/>
    </location>
</feature>
<accession>D0LKZ9</accession>